<evidence type="ECO:0000313" key="2">
    <source>
        <dbReference type="Proteomes" id="UP001177021"/>
    </source>
</evidence>
<accession>A0ACB0IS35</accession>
<protein>
    <submittedName>
        <fullName evidence="1">Uncharacterized protein</fullName>
    </submittedName>
</protein>
<name>A0ACB0IS35_TRIPR</name>
<sequence length="71" mass="8043">MLVLKSSVVGFPYAINTFKFLTSFSTTICHFVILLNKYDVSSCFHRVPQKSSFTITLLTFLSEVDKLKMSA</sequence>
<comment type="caution">
    <text evidence="1">The sequence shown here is derived from an EMBL/GenBank/DDBJ whole genome shotgun (WGS) entry which is preliminary data.</text>
</comment>
<reference evidence="1" key="1">
    <citation type="submission" date="2023-10" db="EMBL/GenBank/DDBJ databases">
        <authorList>
            <person name="Rodriguez Cubillos JULIANA M."/>
            <person name="De Vega J."/>
        </authorList>
    </citation>
    <scope>NUCLEOTIDE SEQUENCE</scope>
</reference>
<evidence type="ECO:0000313" key="1">
    <source>
        <dbReference type="EMBL" id="CAJ2634689.1"/>
    </source>
</evidence>
<organism evidence="1 2">
    <name type="scientific">Trifolium pratense</name>
    <name type="common">Red clover</name>
    <dbReference type="NCBI Taxonomy" id="57577"/>
    <lineage>
        <taxon>Eukaryota</taxon>
        <taxon>Viridiplantae</taxon>
        <taxon>Streptophyta</taxon>
        <taxon>Embryophyta</taxon>
        <taxon>Tracheophyta</taxon>
        <taxon>Spermatophyta</taxon>
        <taxon>Magnoliopsida</taxon>
        <taxon>eudicotyledons</taxon>
        <taxon>Gunneridae</taxon>
        <taxon>Pentapetalae</taxon>
        <taxon>rosids</taxon>
        <taxon>fabids</taxon>
        <taxon>Fabales</taxon>
        <taxon>Fabaceae</taxon>
        <taxon>Papilionoideae</taxon>
        <taxon>50 kb inversion clade</taxon>
        <taxon>NPAAA clade</taxon>
        <taxon>Hologalegina</taxon>
        <taxon>IRL clade</taxon>
        <taxon>Trifolieae</taxon>
        <taxon>Trifolium</taxon>
    </lineage>
</organism>
<dbReference type="EMBL" id="CASHSV030000002">
    <property type="protein sequence ID" value="CAJ2634689.1"/>
    <property type="molecule type" value="Genomic_DNA"/>
</dbReference>
<proteinExistence type="predicted"/>
<dbReference type="Proteomes" id="UP001177021">
    <property type="component" value="Unassembled WGS sequence"/>
</dbReference>
<keyword evidence="2" id="KW-1185">Reference proteome</keyword>
<gene>
    <name evidence="1" type="ORF">MILVUS5_LOCUS5518</name>
</gene>